<feature type="signal peptide" evidence="1">
    <location>
        <begin position="1"/>
        <end position="19"/>
    </location>
</feature>
<reference evidence="2" key="1">
    <citation type="journal article" date="2014" name="Int. J. Syst. Evol. Microbiol.">
        <title>Complete genome sequence of Corynebacterium casei LMG S-19264T (=DSM 44701T), isolated from a smear-ripened cheese.</title>
        <authorList>
            <consortium name="US DOE Joint Genome Institute (JGI-PGF)"/>
            <person name="Walter F."/>
            <person name="Albersmeier A."/>
            <person name="Kalinowski J."/>
            <person name="Ruckert C."/>
        </authorList>
    </citation>
    <scope>NUCLEOTIDE SEQUENCE</scope>
    <source>
        <strain evidence="2">CCM 7897</strain>
    </source>
</reference>
<dbReference type="Proteomes" id="UP000606044">
    <property type="component" value="Unassembled WGS sequence"/>
</dbReference>
<protein>
    <submittedName>
        <fullName evidence="2">Uncharacterized protein</fullName>
    </submittedName>
</protein>
<dbReference type="RefSeq" id="WP_188580044.1">
    <property type="nucleotide sequence ID" value="NZ_BMCT01000004.1"/>
</dbReference>
<proteinExistence type="predicted"/>
<reference evidence="2" key="2">
    <citation type="submission" date="2020-09" db="EMBL/GenBank/DDBJ databases">
        <authorList>
            <person name="Sun Q."/>
            <person name="Sedlacek I."/>
        </authorList>
    </citation>
    <scope>NUCLEOTIDE SEQUENCE</scope>
    <source>
        <strain evidence="2">CCM 7897</strain>
    </source>
</reference>
<sequence>MLKKIVIAAAILLATPALAQHAHDDKGPNGGQMQDVAGVHAEFLPSGNSLVLNIIDEAGKPIDTKGFVASALVVSGGERKTVQLIASGSSLRADLPSALPAGSTVTFAVKSSAGKSGQAKFTTR</sequence>
<organism evidence="2 3">
    <name type="scientific">Azorhizobium oxalatiphilum</name>
    <dbReference type="NCBI Taxonomy" id="980631"/>
    <lineage>
        <taxon>Bacteria</taxon>
        <taxon>Pseudomonadati</taxon>
        <taxon>Pseudomonadota</taxon>
        <taxon>Alphaproteobacteria</taxon>
        <taxon>Hyphomicrobiales</taxon>
        <taxon>Xanthobacteraceae</taxon>
        <taxon>Azorhizobium</taxon>
    </lineage>
</organism>
<dbReference type="EMBL" id="BMCT01000004">
    <property type="protein sequence ID" value="GGF68625.1"/>
    <property type="molecule type" value="Genomic_DNA"/>
</dbReference>
<comment type="caution">
    <text evidence="2">The sequence shown here is derived from an EMBL/GenBank/DDBJ whole genome shotgun (WGS) entry which is preliminary data.</text>
</comment>
<evidence type="ECO:0000313" key="2">
    <source>
        <dbReference type="EMBL" id="GGF68625.1"/>
    </source>
</evidence>
<evidence type="ECO:0000256" key="1">
    <source>
        <dbReference type="SAM" id="SignalP"/>
    </source>
</evidence>
<feature type="chain" id="PRO_5036765367" evidence="1">
    <location>
        <begin position="20"/>
        <end position="124"/>
    </location>
</feature>
<name>A0A917C3S7_9HYPH</name>
<dbReference type="AlphaFoldDB" id="A0A917C3S7"/>
<evidence type="ECO:0000313" key="3">
    <source>
        <dbReference type="Proteomes" id="UP000606044"/>
    </source>
</evidence>
<keyword evidence="1" id="KW-0732">Signal</keyword>
<accession>A0A917C3S7</accession>
<gene>
    <name evidence="2" type="ORF">GCM10007301_30360</name>
</gene>
<keyword evidence="3" id="KW-1185">Reference proteome</keyword>